<feature type="region of interest" description="Disordered" evidence="2">
    <location>
        <begin position="725"/>
        <end position="779"/>
    </location>
</feature>
<feature type="compositionally biased region" description="Polar residues" evidence="2">
    <location>
        <begin position="750"/>
        <end position="779"/>
    </location>
</feature>
<evidence type="ECO:0000259" key="3">
    <source>
        <dbReference type="PROSITE" id="PS50085"/>
    </source>
</evidence>
<dbReference type="InterPro" id="IPR035974">
    <property type="entry name" value="Rap/Ran-GAP_sf"/>
</dbReference>
<dbReference type="InterPro" id="IPR046859">
    <property type="entry name" value="RGPA/RALGAPB_N"/>
</dbReference>
<dbReference type="InterPro" id="IPR000331">
    <property type="entry name" value="Rap/Ran_GAP_dom"/>
</dbReference>
<evidence type="ECO:0000256" key="1">
    <source>
        <dbReference type="ARBA" id="ARBA00022468"/>
    </source>
</evidence>
<keyword evidence="1" id="KW-0343">GTPase activation</keyword>
<protein>
    <recommendedName>
        <fullName evidence="3">Rap-GAP domain-containing protein</fullName>
    </recommendedName>
</protein>
<dbReference type="SUPFAM" id="SSF111347">
    <property type="entry name" value="Rap/Ran-GAP"/>
    <property type="match status" value="1"/>
</dbReference>
<dbReference type="PANTHER" id="PTHR21344">
    <property type="entry name" value="RAL GTPASE-ACTIVATING PROTEIN SUBUNIT BETA"/>
    <property type="match status" value="1"/>
</dbReference>
<evidence type="ECO:0000313" key="4">
    <source>
        <dbReference type="EMBL" id="KAG2185719.1"/>
    </source>
</evidence>
<organism evidence="4 5">
    <name type="scientific">Mortierella isabellina</name>
    <name type="common">Filamentous fungus</name>
    <name type="synonym">Umbelopsis isabellina</name>
    <dbReference type="NCBI Taxonomy" id="91625"/>
    <lineage>
        <taxon>Eukaryota</taxon>
        <taxon>Fungi</taxon>
        <taxon>Fungi incertae sedis</taxon>
        <taxon>Mucoromycota</taxon>
        <taxon>Mucoromycotina</taxon>
        <taxon>Umbelopsidomycetes</taxon>
        <taxon>Umbelopsidales</taxon>
        <taxon>Umbelopsidaceae</taxon>
        <taxon>Umbelopsis</taxon>
    </lineage>
</organism>
<proteinExistence type="predicted"/>
<keyword evidence="5" id="KW-1185">Reference proteome</keyword>
<reference evidence="4" key="1">
    <citation type="submission" date="2020-12" db="EMBL/GenBank/DDBJ databases">
        <title>Metabolic potential, ecology and presence of endohyphal bacteria is reflected in genomic diversity of Mucoromycotina.</title>
        <authorList>
            <person name="Muszewska A."/>
            <person name="Okrasinska A."/>
            <person name="Steczkiewicz K."/>
            <person name="Drgas O."/>
            <person name="Orlowska M."/>
            <person name="Perlinska-Lenart U."/>
            <person name="Aleksandrzak-Piekarczyk T."/>
            <person name="Szatraj K."/>
            <person name="Zielenkiewicz U."/>
            <person name="Pilsyk S."/>
            <person name="Malc E."/>
            <person name="Mieczkowski P."/>
            <person name="Kruszewska J.S."/>
            <person name="Biernat P."/>
            <person name="Pawlowska J."/>
        </authorList>
    </citation>
    <scope>NUCLEOTIDE SEQUENCE</scope>
    <source>
        <strain evidence="4">WA0000067209</strain>
    </source>
</reference>
<accession>A0A8H7Q631</accession>
<evidence type="ECO:0000313" key="5">
    <source>
        <dbReference type="Proteomes" id="UP000654370"/>
    </source>
</evidence>
<dbReference type="GO" id="GO:0005096">
    <property type="term" value="F:GTPase activator activity"/>
    <property type="evidence" value="ECO:0007669"/>
    <property type="project" value="UniProtKB-KW"/>
</dbReference>
<name>A0A8H7Q631_MORIS</name>
<evidence type="ECO:0000256" key="2">
    <source>
        <dbReference type="SAM" id="MobiDB-lite"/>
    </source>
</evidence>
<dbReference type="PROSITE" id="PS50085">
    <property type="entry name" value="RAPGAP"/>
    <property type="match status" value="1"/>
</dbReference>
<dbReference type="Pfam" id="PF20412">
    <property type="entry name" value="RALGAPB_N"/>
    <property type="match status" value="1"/>
</dbReference>
<feature type="domain" description="Rap-GAP" evidence="3">
    <location>
        <begin position="1058"/>
        <end position="1297"/>
    </location>
</feature>
<dbReference type="InterPro" id="IPR039930">
    <property type="entry name" value="RALGAPB"/>
</dbReference>
<dbReference type="EMBL" id="JAEPQZ010000001">
    <property type="protein sequence ID" value="KAG2185719.1"/>
    <property type="molecule type" value="Genomic_DNA"/>
</dbReference>
<dbReference type="Pfam" id="PF02145">
    <property type="entry name" value="Rap_GAP"/>
    <property type="match status" value="1"/>
</dbReference>
<gene>
    <name evidence="4" type="ORF">INT43_002154</name>
</gene>
<dbReference type="OrthoDB" id="1749473at2759"/>
<dbReference type="Proteomes" id="UP000654370">
    <property type="component" value="Unassembled WGS sequence"/>
</dbReference>
<feature type="region of interest" description="Disordered" evidence="2">
    <location>
        <begin position="994"/>
        <end position="1024"/>
    </location>
</feature>
<comment type="caution">
    <text evidence="4">The sequence shown here is derived from an EMBL/GenBank/DDBJ whole genome shotgun (WGS) entry which is preliminary data.</text>
</comment>
<dbReference type="PANTHER" id="PTHR21344:SF1">
    <property type="entry name" value="RAL GTPASE-ACTIVATING PROTEIN SUBUNIT BETA"/>
    <property type="match status" value="1"/>
</dbReference>
<dbReference type="Gene3D" id="3.40.50.11210">
    <property type="entry name" value="Rap/Ran-GAP"/>
    <property type="match status" value="1"/>
</dbReference>
<sequence>MFLDWIAQLHLLQHDAQTNILNVLPVSTRRTLIAEITSYLHPAAGKPPPPPSIFSSPAHVKWFMEVIGQGFNLPLEDMAITSEDINIYAQWLFEANQRPTAVSREGLEQEFFQIIFHQYSLLFRPRVPRQSSGSKSSVYTTSAIIPAPGATSLMAVPMTQPNPGTTKEAAAQLIQRHIELCKKVLTVFTMAGRTLDLSEETWSVLLKVVLGITDSLLSERPNADNHRAGQSMGDELCEHLLRVLFELWLRSKTRDVEMWDIMKRCFVRWTHRPKAIQQWSSIALSLTNRTLRFLYGPTAGSPMVSLVVNGFNVKLDLPQDFVYYAWHRMLFLIPNPWQLSPGNFALAIMGVGKIVEAFHSVGQSSTPVADSLSQPDGNTLLHIFGGWLFDACFSAPQLSTEYQQGRAEAYGILCRIFSKPQSREPFLRLYIERFYAALAIGLRSETCLPTILTSSTELFATDLEGVRLMVPDFVVGIKSILPNMQPEFRNVVVSVDELRLAAIKVTSTIMSLPNHFENVTLKADWDRGLNVASDSPTMAGEQEKLVSQLMKVLYAQQSSTQPAFTSLKYYILELLLMSLRTETSSYNMRYLLHLINVYVVEDVPFCPGLVGTVVKLIQEKILTMQLGSDVTLVAFDVLMDFVGLYEYVKRDSKNVARELVLALCRYADTLISTGNLAHKYPLVVQAYDCMMRWVMVGQWIVDDRDCQHAVVATLSKGITIFEREPEIASQGDGSQEKKKRRDNAFPPTKQLFQLPNRANKSGSGSQITDAEKSASTQNRNGIGMHKKEEVAVKMAAEYCMSQFVNQLGNFPPWKDQVGPTRTSTLLDDLEILKSWKQKRDHGDNEENIVEPIRFFLLDGRVVIGLMDIKDDGNEDDTTDLSKSPALVLICRDTTGKYSWTSHLRYEDLINKLSPSTSRSLSTSSSIVQVNLSPYTQNNSGSNLDASVSASKSNTSIPTAEAVNWMALPSLEQLLQEKPDRKAEVEQLKIITATQQSAEEESQLENSRVIPKVSPDSGDTNIDKRPGHRLFMSHLGFLNNKNRSNIVPLKTTDSLISELETLDLLNERDCISISTYFAQSGNATEAELVEQPAGMKEDYLRFLYTLGWPVKLSEHNGYRGKLDTGVCDVIPYFADRMVEVIFHSPYFLHAPHQDDLTWGSMPRISKLHQQITLDDHVCIIWIEDMTNWESLVHRIKGMSAPNAKSMVYIFINPLAGAVDGLYWIRIMIPSLGNHPAACQRLKDNALIVGPLVDGMIVSRHALGAMVRNTAISAHQACRVVTDSFTRPYVIRKHFIEELAHRHSAKMSLSKFYSDLFYQA</sequence>
<dbReference type="GO" id="GO:0051056">
    <property type="term" value="P:regulation of small GTPase mediated signal transduction"/>
    <property type="evidence" value="ECO:0007669"/>
    <property type="project" value="InterPro"/>
</dbReference>